<name>A0A7S1T3B4_9CHLO</name>
<evidence type="ECO:0000313" key="2">
    <source>
        <dbReference type="EMBL" id="CAD9216188.1"/>
    </source>
</evidence>
<evidence type="ECO:0000256" key="1">
    <source>
        <dbReference type="SAM" id="MobiDB-lite"/>
    </source>
</evidence>
<accession>A0A7S1T3B4</accession>
<dbReference type="EMBL" id="HBGG01035151">
    <property type="protein sequence ID" value="CAD9216188.1"/>
    <property type="molecule type" value="Transcribed_RNA"/>
</dbReference>
<protein>
    <submittedName>
        <fullName evidence="2">Uncharacterized protein</fullName>
    </submittedName>
</protein>
<sequence>MLRDITFSQLSVRAMPDEVEECQPATQGSRKRTASRGLQLWRTTKGKARREKAEVVTRKEASRYISARTRRALAGLSILLLEVECHTEENQSSRSKRVD</sequence>
<feature type="region of interest" description="Disordered" evidence="1">
    <location>
        <begin position="18"/>
        <end position="43"/>
    </location>
</feature>
<gene>
    <name evidence="2" type="ORF">TCHU04912_LOCUS18428</name>
</gene>
<dbReference type="AlphaFoldDB" id="A0A7S1T3B4"/>
<organism evidence="2">
    <name type="scientific">Tetraselmis chuii</name>
    <dbReference type="NCBI Taxonomy" id="63592"/>
    <lineage>
        <taxon>Eukaryota</taxon>
        <taxon>Viridiplantae</taxon>
        <taxon>Chlorophyta</taxon>
        <taxon>core chlorophytes</taxon>
        <taxon>Chlorodendrophyceae</taxon>
        <taxon>Chlorodendrales</taxon>
        <taxon>Chlorodendraceae</taxon>
        <taxon>Tetraselmis</taxon>
    </lineage>
</organism>
<reference evidence="2" key="1">
    <citation type="submission" date="2021-01" db="EMBL/GenBank/DDBJ databases">
        <authorList>
            <person name="Corre E."/>
            <person name="Pelletier E."/>
            <person name="Niang G."/>
            <person name="Scheremetjew M."/>
            <person name="Finn R."/>
            <person name="Kale V."/>
            <person name="Holt S."/>
            <person name="Cochrane G."/>
            <person name="Meng A."/>
            <person name="Brown T."/>
            <person name="Cohen L."/>
        </authorList>
    </citation>
    <scope>NUCLEOTIDE SEQUENCE</scope>
    <source>
        <strain evidence="2">PLY429</strain>
    </source>
</reference>
<proteinExistence type="predicted"/>